<protein>
    <recommendedName>
        <fullName evidence="1">Retrotransposon Copia-like N-terminal domain-containing protein</fullName>
    </recommendedName>
</protein>
<evidence type="ECO:0000259" key="1">
    <source>
        <dbReference type="Pfam" id="PF14244"/>
    </source>
</evidence>
<keyword evidence="3" id="KW-1185">Reference proteome</keyword>
<name>M1AGH8_SOLTU</name>
<dbReference type="Pfam" id="PF14244">
    <property type="entry name" value="Retrotran_gag_3"/>
    <property type="match status" value="1"/>
</dbReference>
<dbReference type="PANTHER" id="PTHR37610">
    <property type="entry name" value="CCHC-TYPE DOMAIN-CONTAINING PROTEIN"/>
    <property type="match status" value="1"/>
</dbReference>
<reference evidence="2" key="2">
    <citation type="submission" date="2015-06" db="UniProtKB">
        <authorList>
            <consortium name="EnsemblPlants"/>
        </authorList>
    </citation>
    <scope>IDENTIFICATION</scope>
    <source>
        <strain evidence="2">DM1-3 516 R44</strain>
    </source>
</reference>
<evidence type="ECO:0000313" key="2">
    <source>
        <dbReference type="EnsemblPlants" id="PGSC0003DMT400022298"/>
    </source>
</evidence>
<feature type="domain" description="Retrotransposon Copia-like N-terminal" evidence="1">
    <location>
        <begin position="28"/>
        <end position="75"/>
    </location>
</feature>
<dbReference type="eggNOG" id="KOG0017">
    <property type="taxonomic scope" value="Eukaryota"/>
</dbReference>
<proteinExistence type="predicted"/>
<dbReference type="EnsemblPlants" id="PGSC0003DMT400022298">
    <property type="protein sequence ID" value="PGSC0003DMT400022298"/>
    <property type="gene ID" value="PGSC0003DMG400008658"/>
</dbReference>
<dbReference type="AlphaFoldDB" id="M1AGH8"/>
<dbReference type="InterPro" id="IPR029472">
    <property type="entry name" value="Copia-like_N"/>
</dbReference>
<dbReference type="Proteomes" id="UP000011115">
    <property type="component" value="Unassembled WGS sequence"/>
</dbReference>
<sequence length="271" mass="29951">MVDSSDDSIPNASASTVRVEIPSPFYLHPSENASSSLLPAVFDGTGYRSWRRAVLRALSVKSKTGFINGKVVRPDPTDPSFQQWERCDDMVTSWILNSLSPDLRDSLQYVNNAQELWVELEERYDQTNGFRGNILMMNTLPSMAQAFAILSQEEKQREVKPYNHTALDSTSLNAYGQNPSRGFKTNYSPSRGGSAANVCAPDMNGVQSKEESEVRRQMPLNLSKDQYEQLLNLLGTLQVGNGASNSDNSNSMLNGAVNLAGMMMNSYGMLD</sequence>
<dbReference type="OMA" id="FITGKCH"/>
<dbReference type="Gramene" id="PGSC0003DMT400022298">
    <property type="protein sequence ID" value="PGSC0003DMT400022298"/>
    <property type="gene ID" value="PGSC0003DMG400008658"/>
</dbReference>
<dbReference type="HOGENOM" id="CLU_1153380_0_0_1"/>
<organism evidence="2 3">
    <name type="scientific">Solanum tuberosum</name>
    <name type="common">Potato</name>
    <dbReference type="NCBI Taxonomy" id="4113"/>
    <lineage>
        <taxon>Eukaryota</taxon>
        <taxon>Viridiplantae</taxon>
        <taxon>Streptophyta</taxon>
        <taxon>Embryophyta</taxon>
        <taxon>Tracheophyta</taxon>
        <taxon>Spermatophyta</taxon>
        <taxon>Magnoliopsida</taxon>
        <taxon>eudicotyledons</taxon>
        <taxon>Gunneridae</taxon>
        <taxon>Pentapetalae</taxon>
        <taxon>asterids</taxon>
        <taxon>lamiids</taxon>
        <taxon>Solanales</taxon>
        <taxon>Solanaceae</taxon>
        <taxon>Solanoideae</taxon>
        <taxon>Solaneae</taxon>
        <taxon>Solanum</taxon>
    </lineage>
</organism>
<dbReference type="PANTHER" id="PTHR37610:SF40">
    <property type="entry name" value="OS01G0909600 PROTEIN"/>
    <property type="match status" value="1"/>
</dbReference>
<dbReference type="PaxDb" id="4113-PGSC0003DMT400022298"/>
<dbReference type="InParanoid" id="M1AGH8"/>
<reference evidence="3" key="1">
    <citation type="journal article" date="2011" name="Nature">
        <title>Genome sequence and analysis of the tuber crop potato.</title>
        <authorList>
            <consortium name="The Potato Genome Sequencing Consortium"/>
        </authorList>
    </citation>
    <scope>NUCLEOTIDE SEQUENCE [LARGE SCALE GENOMIC DNA]</scope>
    <source>
        <strain evidence="3">cv. DM1-3 516 R44</strain>
    </source>
</reference>
<accession>M1AGH8</accession>
<evidence type="ECO:0000313" key="3">
    <source>
        <dbReference type="Proteomes" id="UP000011115"/>
    </source>
</evidence>